<dbReference type="PANTHER" id="PTHR21310:SF37">
    <property type="entry name" value="AMINOGLYCOSIDE PHOSPHOTRANSFERASE DOMAIN-CONTAINING PROTEIN"/>
    <property type="match status" value="1"/>
</dbReference>
<comment type="caution">
    <text evidence="1">The sequence shown here is derived from an EMBL/GenBank/DDBJ whole genome shotgun (WGS) entry which is preliminary data.</text>
</comment>
<reference evidence="1 2" key="1">
    <citation type="journal article" date="2015" name="BMC Genomics">
        <title>The genome of the truffle-parasite Tolypocladium ophioglossoides and the evolution of antifungal peptaibiotics.</title>
        <authorList>
            <person name="Quandt C.A."/>
            <person name="Bushley K.E."/>
            <person name="Spatafora J.W."/>
        </authorList>
    </citation>
    <scope>NUCLEOTIDE SEQUENCE [LARGE SCALE GENOMIC DNA]</scope>
    <source>
        <strain evidence="1 2">CBS 100239</strain>
    </source>
</reference>
<dbReference type="Proteomes" id="UP000036947">
    <property type="component" value="Unassembled WGS sequence"/>
</dbReference>
<evidence type="ECO:0008006" key="3">
    <source>
        <dbReference type="Google" id="ProtNLM"/>
    </source>
</evidence>
<dbReference type="EMBL" id="LFRF01000038">
    <property type="protein sequence ID" value="KND87319.1"/>
    <property type="molecule type" value="Genomic_DNA"/>
</dbReference>
<name>A0A0L0MZW3_TOLOC</name>
<dbReference type="Gene3D" id="3.30.200.20">
    <property type="entry name" value="Phosphorylase Kinase, domain 1"/>
    <property type="match status" value="1"/>
</dbReference>
<dbReference type="SUPFAM" id="SSF56112">
    <property type="entry name" value="Protein kinase-like (PK-like)"/>
    <property type="match status" value="1"/>
</dbReference>
<dbReference type="InterPro" id="IPR011009">
    <property type="entry name" value="Kinase-like_dom_sf"/>
</dbReference>
<evidence type="ECO:0000313" key="1">
    <source>
        <dbReference type="EMBL" id="KND87319.1"/>
    </source>
</evidence>
<dbReference type="InterPro" id="IPR051678">
    <property type="entry name" value="AGP_Transferase"/>
</dbReference>
<dbReference type="AlphaFoldDB" id="A0A0L0MZW3"/>
<proteinExistence type="predicted"/>
<accession>A0A0L0MZW3</accession>
<organism evidence="1 2">
    <name type="scientific">Tolypocladium ophioglossoides (strain CBS 100239)</name>
    <name type="common">Snaketongue truffleclub</name>
    <name type="synonym">Elaphocordyceps ophioglossoides</name>
    <dbReference type="NCBI Taxonomy" id="1163406"/>
    <lineage>
        <taxon>Eukaryota</taxon>
        <taxon>Fungi</taxon>
        <taxon>Dikarya</taxon>
        <taxon>Ascomycota</taxon>
        <taxon>Pezizomycotina</taxon>
        <taxon>Sordariomycetes</taxon>
        <taxon>Hypocreomycetidae</taxon>
        <taxon>Hypocreales</taxon>
        <taxon>Ophiocordycipitaceae</taxon>
        <taxon>Tolypocladium</taxon>
    </lineage>
</organism>
<keyword evidence="2" id="KW-1185">Reference proteome</keyword>
<dbReference type="STRING" id="1163406.A0A0L0MZW3"/>
<gene>
    <name evidence="1" type="ORF">TOPH_08058</name>
</gene>
<sequence length="187" mass="21372">MTLPRRKATRRPRRERWSLHNAETYRATANLILKYRPGEAVELHKQIKGGYNIFYRLEYKDGSSAAMRIPCKGVVRFPDEKVSYEVATMRCVAAKTTIPVPKVYYYGTRAENPAGLGPFIIIDYIEHERTMSEALNDPLLDPEESHVLDANIGEEMLRFLYRQMANILLQLSILTFPPDGVNNPGQG</sequence>
<dbReference type="PANTHER" id="PTHR21310">
    <property type="entry name" value="AMINOGLYCOSIDE PHOSPHOTRANSFERASE-RELATED-RELATED"/>
    <property type="match status" value="1"/>
</dbReference>
<protein>
    <recommendedName>
        <fullName evidence="3">Aminoglycoside phosphotransferase domain-containing protein</fullName>
    </recommendedName>
</protein>
<dbReference type="OrthoDB" id="5412996at2759"/>
<evidence type="ECO:0000313" key="2">
    <source>
        <dbReference type="Proteomes" id="UP000036947"/>
    </source>
</evidence>